<dbReference type="CDD" id="cd09274">
    <property type="entry name" value="RNase_HI_RT_Ty3"/>
    <property type="match status" value="2"/>
</dbReference>
<dbReference type="Gene3D" id="3.10.20.370">
    <property type="match status" value="1"/>
</dbReference>
<dbReference type="Pfam" id="PF00078">
    <property type="entry name" value="RVT_1"/>
    <property type="match status" value="1"/>
</dbReference>
<dbReference type="FunFam" id="3.10.10.10:FF:000007">
    <property type="entry name" value="Retrovirus-related Pol polyprotein from transposon 17.6-like Protein"/>
    <property type="match status" value="1"/>
</dbReference>
<dbReference type="InterPro" id="IPR036397">
    <property type="entry name" value="RNaseH_sf"/>
</dbReference>
<evidence type="ECO:0000259" key="13">
    <source>
        <dbReference type="PROSITE" id="PS50994"/>
    </source>
</evidence>
<evidence type="ECO:0000256" key="7">
    <source>
        <dbReference type="ARBA" id="ARBA00022801"/>
    </source>
</evidence>
<keyword evidence="8" id="KW-0695">RNA-directed DNA polymerase</keyword>
<sequence>MSVDAVAVKIPPFWTHSPALWFKRVEAQFQVARITADETKFNYIVGGMEAPILEQCFDIVDNPPAEGKYEALKQRILDRFADSDHKRLQTLLCGMQIGDDKPSRFLQRMLHEVPSNVGNMNAIIRQLWIQQLPVNVQTCLAQTEEDDLEKLARLADKVYEVTTAAVSSINTSATAMDNVASELRAEVAELSRRIRHMEKRFPAHRRRSPSTRRRSSRPPQRQQNSNWCYYHNRFQRNARNVAPLGPPGTGGATEHRPSRLFIADRVTRKSYLIDTGADVSVVPATLADIKRGPSIYKLYAANDTEIRTYGTRLTSLDLGFGRILKWPFVVAEVPKAIIGADFLGRFHLLPDVRHKRLVDGFTLLSSKGTPTNETANGLRTISGTSPYHATLAEFPDVMKPFATTKKPKHNVVHRIIVNGNPVVARARRLDPQKYAAAKREFEYMIEQGICRPSKSNYANPLHMVPKKSNGDWRPCGDYRLLNKMTKPDRYPVPHMHDFAHFLAGKTIFSKIDLVRAYHQIPVHPADVEKTAVITPFGLFEFPFMPFGLCNAAQTFQRFIDEILRGLNFAYAFIDDILIASKTPSEHDGHLRELLQRLTNYGVVINVDKCVFGAPQVEFLGFLICPEGIKPLPTKVQAVLDYPLPKTYQELRRFLAMLNFYRKFLPGSAATQSVLHDYMRGSKKADHRPLHLDEAATEAFEKCKESLANAALLHHPSPDCTLALMVDASDVAIGAALQQWENGAWQPLGFFSKKLSPAQQRYSTYDRELTAAYMSVKYFRYMLEGRTFILYTDHKPLTFAFTKKSNDGTARQIRYRGRIMEDPGDERLEQRAVIKFLFREGVSGDEIHQRLVKVYKDDALSYSQVKFWASEFRRGRKSIHDEPRSGRPVDAASDENIAAIETMVLQNRRISIAELTARRLSKVTALWVPKTLSPFERQLRVAHSKEVLELFENSEEDFLRRIVTARQFSEAEAGSVGTPIGKDLGDNFLGCRSNNTVQRRIDEMSADVENTLWNVLRTEEFFLQVDESTLLQNEAVLLAYVKFINEGKSTLAFKGRLLEPLVCPFDTVVQFLETEDMELQDNVEKSRADIAYMSDLYFKFNEMNLQLQGDQLNLIKTKTVVTAFIGKLAIFGQNLGRGDYRQFPNLNDLKENGGLPDDVVRSFCDHLSMLHEDMCERYKDILSMMIPDWVLDPFTSLAGVEVTYQEELIEMQANEELNPKIKGGYTSFWLQQEIAVSQAMEHAVLLNHPAHNAPLSLVVDASDNAAGAVVQQKVDGNWEPLSFFSRRFQPRESKCSAFGSELLAVSWAIRHFRYLLERRRFVILTDQKPLAQAIQRGSCTHNPREIRQLDYITSFTSDVRHIKGSKNSVADALSRVPTNSISFLLYSAMLAKLQEAQSTDDELQQLEGNPTLRVTKIDVPNMNISLWCDTSHGRIRPYVPGPMRREVFDTLHALSHPSIRGTRRLVSQHYVWPAMNREVAQWARSCRLCQQTKVQRHTKSPPTIFQIPDRRFDHIHLDIVGPLPPSEGCSYLLTIIDRFTRWPEAVAIPNASAPVIARAFVSSWIARFGVPAVITTDQRSQFQSPLWRELNSKFGIKLAPATAYHPQTNGLIERWHRQLKCDLTAHAHSSRGWVDALLCKRRFAIRTAELVYGSPLHLPGVYSGDTGPRNVSELSDELRWFFSSMLPVPTRGAPFHKWFVPKELETCTHVFLRHDANRPPLSPVYDGPYRVTARTPKTVTILCQDRLKTVSIDRVKPAVGDERQRTVRPHVTFDPHVEFIP</sequence>
<dbReference type="InterPro" id="IPR001584">
    <property type="entry name" value="Integrase_cat-core"/>
</dbReference>
<dbReference type="Gene3D" id="3.10.10.10">
    <property type="entry name" value="HIV Type 1 Reverse Transcriptase, subunit A, domain 1"/>
    <property type="match status" value="1"/>
</dbReference>
<dbReference type="InterPro" id="IPR043502">
    <property type="entry name" value="DNA/RNA_pol_sf"/>
</dbReference>
<dbReference type="Pfam" id="PF00665">
    <property type="entry name" value="rve"/>
    <property type="match status" value="1"/>
</dbReference>
<dbReference type="GO" id="GO:0042575">
    <property type="term" value="C:DNA polymerase complex"/>
    <property type="evidence" value="ECO:0007669"/>
    <property type="project" value="UniProtKB-ARBA"/>
</dbReference>
<evidence type="ECO:0000259" key="11">
    <source>
        <dbReference type="PROSITE" id="PS50175"/>
    </source>
</evidence>
<dbReference type="InterPro" id="IPR043128">
    <property type="entry name" value="Rev_trsase/Diguanyl_cyclase"/>
</dbReference>
<dbReference type="InterPro" id="IPR050951">
    <property type="entry name" value="Retrovirus_Pol_polyprotein"/>
</dbReference>
<dbReference type="Gene3D" id="3.30.70.270">
    <property type="match status" value="2"/>
</dbReference>
<dbReference type="SUPFAM" id="SSF53098">
    <property type="entry name" value="Ribonuclease H-like"/>
    <property type="match status" value="1"/>
</dbReference>
<keyword evidence="5" id="KW-0540">Nuclease</keyword>
<evidence type="ECO:0000256" key="1">
    <source>
        <dbReference type="ARBA" id="ARBA00012493"/>
    </source>
</evidence>
<dbReference type="SUPFAM" id="SSF56672">
    <property type="entry name" value="DNA/RNA polymerases"/>
    <property type="match status" value="2"/>
</dbReference>
<protein>
    <recommendedName>
        <fullName evidence="1">RNA-directed DNA polymerase</fullName>
        <ecNumber evidence="1">2.7.7.49</ecNumber>
    </recommendedName>
</protein>
<dbReference type="SUPFAM" id="SSF50630">
    <property type="entry name" value="Acid proteases"/>
    <property type="match status" value="1"/>
</dbReference>
<dbReference type="CDD" id="cd01647">
    <property type="entry name" value="RT_LTR"/>
    <property type="match status" value="1"/>
</dbReference>
<dbReference type="PROSITE" id="PS50878">
    <property type="entry name" value="RT_POL"/>
    <property type="match status" value="1"/>
</dbReference>
<organism evidence="14">
    <name type="scientific">Trichuris suis</name>
    <name type="common">pig whipworm</name>
    <dbReference type="NCBI Taxonomy" id="68888"/>
    <lineage>
        <taxon>Eukaryota</taxon>
        <taxon>Metazoa</taxon>
        <taxon>Ecdysozoa</taxon>
        <taxon>Nematoda</taxon>
        <taxon>Enoplea</taxon>
        <taxon>Dorylaimia</taxon>
        <taxon>Trichinellida</taxon>
        <taxon>Trichuridae</taxon>
        <taxon>Trichuris</taxon>
    </lineage>
</organism>
<dbReference type="InterPro" id="IPR000477">
    <property type="entry name" value="RT_dom"/>
</dbReference>
<dbReference type="PROSITE" id="PS50175">
    <property type="entry name" value="ASP_PROT_RETROV"/>
    <property type="match status" value="1"/>
</dbReference>
<dbReference type="EC" id="2.7.7.49" evidence="1"/>
<name>A0A085MVG5_9BILA</name>
<dbReference type="InterPro" id="IPR041588">
    <property type="entry name" value="Integrase_H2C2"/>
</dbReference>
<dbReference type="GO" id="GO:0004519">
    <property type="term" value="F:endonuclease activity"/>
    <property type="evidence" value="ECO:0007669"/>
    <property type="project" value="UniProtKB-KW"/>
</dbReference>
<evidence type="ECO:0000259" key="12">
    <source>
        <dbReference type="PROSITE" id="PS50878"/>
    </source>
</evidence>
<dbReference type="EMBL" id="KL367631">
    <property type="protein sequence ID" value="KFD61211.1"/>
    <property type="molecule type" value="Genomic_DNA"/>
</dbReference>
<dbReference type="InterPro" id="IPR041577">
    <property type="entry name" value="RT_RNaseH_2"/>
</dbReference>
<dbReference type="Gene3D" id="3.30.420.10">
    <property type="entry name" value="Ribonuclease H-like superfamily/Ribonuclease H"/>
    <property type="match status" value="1"/>
</dbReference>
<dbReference type="InterPro" id="IPR041373">
    <property type="entry name" value="RT_RNaseH"/>
</dbReference>
<dbReference type="InterPro" id="IPR041426">
    <property type="entry name" value="Mos1_HTH"/>
</dbReference>
<dbReference type="Pfam" id="PF17921">
    <property type="entry name" value="Integrase_H2C2"/>
    <property type="match status" value="1"/>
</dbReference>
<dbReference type="InterPro" id="IPR021109">
    <property type="entry name" value="Peptidase_aspartic_dom_sf"/>
</dbReference>
<dbReference type="GO" id="GO:0003964">
    <property type="term" value="F:RNA-directed DNA polymerase activity"/>
    <property type="evidence" value="ECO:0007669"/>
    <property type="project" value="UniProtKB-KW"/>
</dbReference>
<feature type="domain" description="Peptidase A2" evidence="11">
    <location>
        <begin position="269"/>
        <end position="342"/>
    </location>
</feature>
<evidence type="ECO:0000256" key="5">
    <source>
        <dbReference type="ARBA" id="ARBA00022722"/>
    </source>
</evidence>
<keyword evidence="7" id="KW-0378">Hydrolase</keyword>
<accession>A0A085MVG5</accession>
<dbReference type="FunFam" id="3.10.20.370:FF:000001">
    <property type="entry name" value="Retrovirus-related Pol polyprotein from transposon 17.6-like protein"/>
    <property type="match status" value="2"/>
</dbReference>
<evidence type="ECO:0000256" key="4">
    <source>
        <dbReference type="ARBA" id="ARBA00022695"/>
    </source>
</evidence>
<feature type="domain" description="Integrase catalytic" evidence="13">
    <location>
        <begin position="1503"/>
        <end position="1675"/>
    </location>
</feature>
<dbReference type="Pfam" id="PF23055">
    <property type="entry name" value="DUF7041"/>
    <property type="match status" value="1"/>
</dbReference>
<dbReference type="GO" id="GO:0003676">
    <property type="term" value="F:nucleic acid binding"/>
    <property type="evidence" value="ECO:0007669"/>
    <property type="project" value="InterPro"/>
</dbReference>
<evidence type="ECO:0000256" key="2">
    <source>
        <dbReference type="ARBA" id="ARBA00022670"/>
    </source>
</evidence>
<dbReference type="GO" id="GO:0006508">
    <property type="term" value="P:proteolysis"/>
    <property type="evidence" value="ECO:0007669"/>
    <property type="project" value="UniProtKB-KW"/>
</dbReference>
<proteinExistence type="predicted"/>
<keyword evidence="3" id="KW-0808">Transferase</keyword>
<dbReference type="Gene3D" id="1.10.10.1450">
    <property type="match status" value="1"/>
</dbReference>
<keyword evidence="9" id="KW-0511">Multifunctional enzyme</keyword>
<keyword evidence="4" id="KW-0548">Nucleotidyltransferase</keyword>
<evidence type="ECO:0000256" key="10">
    <source>
        <dbReference type="SAM" id="MobiDB-lite"/>
    </source>
</evidence>
<evidence type="ECO:0000256" key="8">
    <source>
        <dbReference type="ARBA" id="ARBA00022918"/>
    </source>
</evidence>
<dbReference type="PANTHER" id="PTHR37984:SF5">
    <property type="entry name" value="PROTEIN NYNRIN-LIKE"/>
    <property type="match status" value="1"/>
</dbReference>
<dbReference type="Gene3D" id="1.10.340.70">
    <property type="match status" value="1"/>
</dbReference>
<evidence type="ECO:0000256" key="3">
    <source>
        <dbReference type="ARBA" id="ARBA00022679"/>
    </source>
</evidence>
<keyword evidence="6" id="KW-0255">Endonuclease</keyword>
<dbReference type="InterPro" id="IPR012337">
    <property type="entry name" value="RNaseH-like_sf"/>
</dbReference>
<dbReference type="GO" id="GO:0004190">
    <property type="term" value="F:aspartic-type endopeptidase activity"/>
    <property type="evidence" value="ECO:0007669"/>
    <property type="project" value="InterPro"/>
</dbReference>
<dbReference type="Pfam" id="PF17906">
    <property type="entry name" value="HTH_48"/>
    <property type="match status" value="1"/>
</dbReference>
<evidence type="ECO:0000256" key="6">
    <source>
        <dbReference type="ARBA" id="ARBA00022759"/>
    </source>
</evidence>
<evidence type="ECO:0000256" key="9">
    <source>
        <dbReference type="ARBA" id="ARBA00023268"/>
    </source>
</evidence>
<keyword evidence="2" id="KW-0645">Protease</keyword>
<dbReference type="GO" id="GO:0015074">
    <property type="term" value="P:DNA integration"/>
    <property type="evidence" value="ECO:0007669"/>
    <property type="project" value="InterPro"/>
</dbReference>
<dbReference type="PROSITE" id="PS50994">
    <property type="entry name" value="INTEGRASE"/>
    <property type="match status" value="1"/>
</dbReference>
<dbReference type="Proteomes" id="UP000030758">
    <property type="component" value="Unassembled WGS sequence"/>
</dbReference>
<evidence type="ECO:0000313" key="14">
    <source>
        <dbReference type="EMBL" id="KFD61211.1"/>
    </source>
</evidence>
<feature type="compositionally biased region" description="Basic residues" evidence="10">
    <location>
        <begin position="196"/>
        <end position="216"/>
    </location>
</feature>
<reference evidence="14" key="1">
    <citation type="journal article" date="2014" name="Nat. Genet.">
        <title>Genome and transcriptome of the porcine whipworm Trichuris suis.</title>
        <authorList>
            <person name="Jex A.R."/>
            <person name="Nejsum P."/>
            <person name="Schwarz E.M."/>
            <person name="Hu L."/>
            <person name="Young N.D."/>
            <person name="Hall R.S."/>
            <person name="Korhonen P.K."/>
            <person name="Liao S."/>
            <person name="Thamsborg S."/>
            <person name="Xia J."/>
            <person name="Xu P."/>
            <person name="Wang S."/>
            <person name="Scheerlinck J.P."/>
            <person name="Hofmann A."/>
            <person name="Sternberg P.W."/>
            <person name="Wang J."/>
            <person name="Gasser R.B."/>
        </authorList>
    </citation>
    <scope>NUCLEOTIDE SEQUENCE [LARGE SCALE GENOMIC DNA]</scope>
    <source>
        <strain evidence="14">DCEP-RM93F</strain>
    </source>
</reference>
<dbReference type="Pfam" id="PF17917">
    <property type="entry name" value="RT_RNaseH"/>
    <property type="match status" value="1"/>
</dbReference>
<gene>
    <name evidence="14" type="ORF">M514_26595</name>
</gene>
<feature type="domain" description="Reverse transcriptase" evidence="12">
    <location>
        <begin position="445"/>
        <end position="623"/>
    </location>
</feature>
<dbReference type="Gene3D" id="2.40.70.10">
    <property type="entry name" value="Acid Proteases"/>
    <property type="match status" value="1"/>
</dbReference>
<dbReference type="InterPro" id="IPR055469">
    <property type="entry name" value="DUF7041"/>
</dbReference>
<feature type="region of interest" description="Disordered" evidence="10">
    <location>
        <begin position="196"/>
        <end position="227"/>
    </location>
</feature>
<dbReference type="PANTHER" id="PTHR37984">
    <property type="entry name" value="PROTEIN CBG26694"/>
    <property type="match status" value="1"/>
</dbReference>
<dbReference type="InterPro" id="IPR001995">
    <property type="entry name" value="Peptidase_A2_cat"/>
</dbReference>
<dbReference type="Pfam" id="PF17919">
    <property type="entry name" value="RT_RNaseH_2"/>
    <property type="match status" value="1"/>
</dbReference>